<keyword evidence="3" id="KW-1185">Reference proteome</keyword>
<name>A0AAV4MBI2_CAEEX</name>
<protein>
    <submittedName>
        <fullName evidence="2">Uncharacterized protein</fullName>
    </submittedName>
</protein>
<dbReference type="AlphaFoldDB" id="A0AAV4MBI2"/>
<evidence type="ECO:0000313" key="2">
    <source>
        <dbReference type="EMBL" id="GIX69426.1"/>
    </source>
</evidence>
<reference evidence="2 3" key="1">
    <citation type="submission" date="2021-06" db="EMBL/GenBank/DDBJ databases">
        <title>Caerostris extrusa draft genome.</title>
        <authorList>
            <person name="Kono N."/>
            <person name="Arakawa K."/>
        </authorList>
    </citation>
    <scope>NUCLEOTIDE SEQUENCE [LARGE SCALE GENOMIC DNA]</scope>
</reference>
<dbReference type="EMBL" id="BPLR01002052">
    <property type="protein sequence ID" value="GIX69426.1"/>
    <property type="molecule type" value="Genomic_DNA"/>
</dbReference>
<feature type="chain" id="PRO_5043405500" evidence="1">
    <location>
        <begin position="22"/>
        <end position="102"/>
    </location>
</feature>
<dbReference type="Proteomes" id="UP001054945">
    <property type="component" value="Unassembled WGS sequence"/>
</dbReference>
<sequence length="102" mass="11722">MMHNIINDIIIFILVSTFTDSQVVVHFSPFSGKEDSKSYIDGLISMFLKILDDDIASFLPQLHEATKFKYRKSTERNHHPKHVSNLGQCQVGLTLLKKKFDI</sequence>
<feature type="signal peptide" evidence="1">
    <location>
        <begin position="1"/>
        <end position="21"/>
    </location>
</feature>
<accession>A0AAV4MBI2</accession>
<keyword evidence="1" id="KW-0732">Signal</keyword>
<evidence type="ECO:0000313" key="3">
    <source>
        <dbReference type="Proteomes" id="UP001054945"/>
    </source>
</evidence>
<comment type="caution">
    <text evidence="2">The sequence shown here is derived from an EMBL/GenBank/DDBJ whole genome shotgun (WGS) entry which is preliminary data.</text>
</comment>
<evidence type="ECO:0000256" key="1">
    <source>
        <dbReference type="SAM" id="SignalP"/>
    </source>
</evidence>
<organism evidence="2 3">
    <name type="scientific">Caerostris extrusa</name>
    <name type="common">Bark spider</name>
    <name type="synonym">Caerostris bankana</name>
    <dbReference type="NCBI Taxonomy" id="172846"/>
    <lineage>
        <taxon>Eukaryota</taxon>
        <taxon>Metazoa</taxon>
        <taxon>Ecdysozoa</taxon>
        <taxon>Arthropoda</taxon>
        <taxon>Chelicerata</taxon>
        <taxon>Arachnida</taxon>
        <taxon>Araneae</taxon>
        <taxon>Araneomorphae</taxon>
        <taxon>Entelegynae</taxon>
        <taxon>Araneoidea</taxon>
        <taxon>Araneidae</taxon>
        <taxon>Caerostris</taxon>
    </lineage>
</organism>
<proteinExistence type="predicted"/>
<gene>
    <name evidence="2" type="ORF">CEXT_113321</name>
</gene>